<evidence type="ECO:0000313" key="6">
    <source>
        <dbReference type="Proteomes" id="UP001305928"/>
    </source>
</evidence>
<dbReference type="Pfam" id="PF00497">
    <property type="entry name" value="SBP_bac_3"/>
    <property type="match status" value="1"/>
</dbReference>
<keyword evidence="6" id="KW-1185">Reference proteome</keyword>
<evidence type="ECO:0000313" key="5">
    <source>
        <dbReference type="EMBL" id="WPC06174.1"/>
    </source>
</evidence>
<dbReference type="PANTHER" id="PTHR35936">
    <property type="entry name" value="MEMBRANE-BOUND LYTIC MUREIN TRANSGLYCOSYLASE F"/>
    <property type="match status" value="1"/>
</dbReference>
<comment type="similarity">
    <text evidence="1">Belongs to the bacterial solute-binding protein 3 family.</text>
</comment>
<dbReference type="RefSeq" id="WP_318645355.1">
    <property type="nucleotide sequence ID" value="NZ_CP137892.1"/>
</dbReference>
<evidence type="ECO:0000259" key="4">
    <source>
        <dbReference type="Pfam" id="PF00497"/>
    </source>
</evidence>
<proteinExistence type="inferred from homology"/>
<reference evidence="5 6" key="1">
    <citation type="submission" date="2023-11" db="EMBL/GenBank/DDBJ databases">
        <title>Complete genome of Pseudomonas benzenivorans BA3361.</title>
        <authorList>
            <person name="Shin S.Y."/>
            <person name="Song J."/>
            <person name="Kang H."/>
        </authorList>
    </citation>
    <scope>NUCLEOTIDE SEQUENCE [LARGE SCALE GENOMIC DNA]</scope>
    <source>
        <strain evidence="5 6">HNIBRBA3361</strain>
    </source>
</reference>
<evidence type="ECO:0000256" key="2">
    <source>
        <dbReference type="ARBA" id="ARBA00022729"/>
    </source>
</evidence>
<dbReference type="PANTHER" id="PTHR35936:SF25">
    <property type="entry name" value="ABC TRANSPORTER SUBSTRATE-BINDING PROTEIN"/>
    <property type="match status" value="1"/>
</dbReference>
<dbReference type="EMBL" id="CP137892">
    <property type="protein sequence ID" value="WPC06174.1"/>
    <property type="molecule type" value="Genomic_DNA"/>
</dbReference>
<keyword evidence="2 3" id="KW-0732">Signal</keyword>
<dbReference type="InterPro" id="IPR001638">
    <property type="entry name" value="Solute-binding_3/MltF_N"/>
</dbReference>
<organism evidence="5 6">
    <name type="scientific">Pseudomonas benzenivorans</name>
    <dbReference type="NCBI Taxonomy" id="556533"/>
    <lineage>
        <taxon>Bacteria</taxon>
        <taxon>Pseudomonadati</taxon>
        <taxon>Pseudomonadota</taxon>
        <taxon>Gammaproteobacteria</taxon>
        <taxon>Pseudomonadales</taxon>
        <taxon>Pseudomonadaceae</taxon>
        <taxon>Pseudomonas</taxon>
    </lineage>
</organism>
<feature type="domain" description="Solute-binding protein family 3/N-terminal" evidence="4">
    <location>
        <begin position="26"/>
        <end position="263"/>
    </location>
</feature>
<feature type="chain" id="PRO_5046527577" evidence="3">
    <location>
        <begin position="22"/>
        <end position="276"/>
    </location>
</feature>
<sequence>MGRLLVMSLACVLHATSWARAPVDVVILCDAGYPPYSYAEEGEAKGIYADILRVAFARMPDYRVRIRPLPWTRALAELAKGRAFALYPPYKRTSERPWMDYSRPILREKLVVFVRADVARKLSDKPFPQAYVGLRIGQNSGFINILDQDYQRMLGRGELHQVRVKDNRTSLAMLYRGRLDAYINDRRAVLWELERMHSNGVLGEMGLTWIVEGPWLSGEEGHLGYSRSRPRAYPYKEDFKKHLDAILADLEREGVIYRIVTRYDASYPLQLKAVGI</sequence>
<dbReference type="SUPFAM" id="SSF53850">
    <property type="entry name" value="Periplasmic binding protein-like II"/>
    <property type="match status" value="1"/>
</dbReference>
<protein>
    <submittedName>
        <fullName evidence="5">Transporter substrate-binding domain-containing protein</fullName>
    </submittedName>
</protein>
<gene>
    <name evidence="5" type="ORF">SBP02_05305</name>
</gene>
<evidence type="ECO:0000256" key="3">
    <source>
        <dbReference type="SAM" id="SignalP"/>
    </source>
</evidence>
<dbReference type="Proteomes" id="UP001305928">
    <property type="component" value="Chromosome"/>
</dbReference>
<name>A0ABZ0Q0F1_9PSED</name>
<feature type="signal peptide" evidence="3">
    <location>
        <begin position="1"/>
        <end position="21"/>
    </location>
</feature>
<dbReference type="Gene3D" id="3.40.190.10">
    <property type="entry name" value="Periplasmic binding protein-like II"/>
    <property type="match status" value="2"/>
</dbReference>
<evidence type="ECO:0000256" key="1">
    <source>
        <dbReference type="ARBA" id="ARBA00010333"/>
    </source>
</evidence>
<accession>A0ABZ0Q0F1</accession>